<dbReference type="AlphaFoldDB" id="A0A9X7HJ61"/>
<protein>
    <submittedName>
        <fullName evidence="1">Uncharacterized protein</fullName>
    </submittedName>
</protein>
<organism evidence="1 2">
    <name type="scientific">Bacillus cereus</name>
    <dbReference type="NCBI Taxonomy" id="1396"/>
    <lineage>
        <taxon>Bacteria</taxon>
        <taxon>Bacillati</taxon>
        <taxon>Bacillota</taxon>
        <taxon>Bacilli</taxon>
        <taxon>Bacillales</taxon>
        <taxon>Bacillaceae</taxon>
        <taxon>Bacillus</taxon>
        <taxon>Bacillus cereus group</taxon>
    </lineage>
</organism>
<dbReference type="InterPro" id="IPR046905">
    <property type="entry name" value="ABC-3C_MC1"/>
</dbReference>
<evidence type="ECO:0000313" key="2">
    <source>
        <dbReference type="Proteomes" id="UP000225135"/>
    </source>
</evidence>
<dbReference type="Proteomes" id="UP000225135">
    <property type="component" value="Unassembled WGS sequence"/>
</dbReference>
<dbReference type="EMBL" id="NUUR01000188">
    <property type="protein sequence ID" value="PHG70965.1"/>
    <property type="molecule type" value="Genomic_DNA"/>
</dbReference>
<gene>
    <name evidence="1" type="ORF">COI69_33440</name>
</gene>
<sequence>MVEYEGYIRKKWGNQEMNKIKVLEILYKHHFIVEKSEVFLNNHEEFIHCINTDNQISLIIKEYHQHDLLNVDDDVMKVRTILRENNINIWNSYFLVLLASGEVSAAIDSKIYSIERRPQGLRKYVIISENDLYRIPFIENREVDDVSLNFAANFDEVLKTDDLETKVFWNG</sequence>
<dbReference type="Pfam" id="PF20289">
    <property type="entry name" value="MComp1"/>
    <property type="match status" value="1"/>
</dbReference>
<dbReference type="RefSeq" id="WP_016084056.1">
    <property type="nucleotide sequence ID" value="NZ_NUQH01000138.1"/>
</dbReference>
<proteinExistence type="predicted"/>
<evidence type="ECO:0000313" key="1">
    <source>
        <dbReference type="EMBL" id="PHG70965.1"/>
    </source>
</evidence>
<accession>A0A9X7HJ61</accession>
<reference evidence="1 2" key="1">
    <citation type="submission" date="2017-09" db="EMBL/GenBank/DDBJ databases">
        <title>Large-scale bioinformatics analysis of Bacillus genomes uncovers conserved roles of natural products in bacterial physiology.</title>
        <authorList>
            <consortium name="Agbiome Team Llc"/>
            <person name="Bleich R.M."/>
            <person name="Grubbs K.J."/>
            <person name="Santa Maria K.C."/>
            <person name="Allen S.E."/>
            <person name="Farag S."/>
            <person name="Shank E.A."/>
            <person name="Bowers A."/>
        </authorList>
    </citation>
    <scope>NUCLEOTIDE SEQUENCE [LARGE SCALE GENOMIC DNA]</scope>
    <source>
        <strain evidence="1 2">AFS029792</strain>
    </source>
</reference>
<comment type="caution">
    <text evidence="1">The sequence shown here is derived from an EMBL/GenBank/DDBJ whole genome shotgun (WGS) entry which is preliminary data.</text>
</comment>
<name>A0A9X7HJ61_BACCE</name>